<evidence type="ECO:0000313" key="4">
    <source>
        <dbReference type="Proteomes" id="UP001521209"/>
    </source>
</evidence>
<evidence type="ECO:0000256" key="1">
    <source>
        <dbReference type="ARBA" id="ARBA00007435"/>
    </source>
</evidence>
<reference evidence="3 4" key="1">
    <citation type="submission" date="2022-01" db="EMBL/GenBank/DDBJ databases">
        <authorList>
            <person name="Won M."/>
            <person name="Kim S.-J."/>
            <person name="Kwon S.-W."/>
        </authorList>
    </citation>
    <scope>NUCLEOTIDE SEQUENCE [LARGE SCALE GENOMIC DNA]</scope>
    <source>
        <strain evidence="3 4">KCTC 23505</strain>
    </source>
</reference>
<dbReference type="Proteomes" id="UP001521209">
    <property type="component" value="Unassembled WGS sequence"/>
</dbReference>
<evidence type="ECO:0000313" key="3">
    <source>
        <dbReference type="EMBL" id="MCF3948237.1"/>
    </source>
</evidence>
<dbReference type="InterPro" id="IPR000305">
    <property type="entry name" value="GIY-YIG_endonuc"/>
</dbReference>
<dbReference type="InterPro" id="IPR050190">
    <property type="entry name" value="UPF0213_domain"/>
</dbReference>
<dbReference type="Gene3D" id="3.40.1440.10">
    <property type="entry name" value="GIY-YIG endonuclease"/>
    <property type="match status" value="1"/>
</dbReference>
<dbReference type="EMBL" id="JAKGBZ010000043">
    <property type="protein sequence ID" value="MCF3948237.1"/>
    <property type="molecule type" value="Genomic_DNA"/>
</dbReference>
<accession>A0ABS9E3J6</accession>
<dbReference type="Pfam" id="PF01541">
    <property type="entry name" value="GIY-YIG"/>
    <property type="match status" value="1"/>
</dbReference>
<evidence type="ECO:0000259" key="2">
    <source>
        <dbReference type="PROSITE" id="PS50164"/>
    </source>
</evidence>
<keyword evidence="4" id="KW-1185">Reference proteome</keyword>
<comment type="caution">
    <text evidence="3">The sequence shown here is derived from an EMBL/GenBank/DDBJ whole genome shotgun (WGS) entry which is preliminary data.</text>
</comment>
<dbReference type="PANTHER" id="PTHR34477:SF5">
    <property type="entry name" value="BSL5627 PROTEIN"/>
    <property type="match status" value="1"/>
</dbReference>
<name>A0ABS9E3J6_9PROT</name>
<feature type="domain" description="GIY-YIG" evidence="2">
    <location>
        <begin position="5"/>
        <end position="82"/>
    </location>
</feature>
<protein>
    <submittedName>
        <fullName evidence="3">GIY-YIG nuclease family protein</fullName>
    </submittedName>
</protein>
<dbReference type="CDD" id="cd10448">
    <property type="entry name" value="GIY-YIG_unchar_3"/>
    <property type="match status" value="1"/>
</dbReference>
<dbReference type="SUPFAM" id="SSF82771">
    <property type="entry name" value="GIY-YIG endonuclease"/>
    <property type="match status" value="1"/>
</dbReference>
<dbReference type="PROSITE" id="PS50164">
    <property type="entry name" value="GIY_YIG"/>
    <property type="match status" value="1"/>
</dbReference>
<sequence length="98" mass="11384">MPPMRQPAVYIVTNRRNGTLYTGVTSDLIKRAWQHREAVVPGFASRYGCKRLVWHEFHPTMLGAIAREKRIKGGSRQARIDLIERANPDWTDLYETLF</sequence>
<gene>
    <name evidence="3" type="ORF">L2A60_16300</name>
</gene>
<organism evidence="3 4">
    <name type="scientific">Acidiphilium iwatense</name>
    <dbReference type="NCBI Taxonomy" id="768198"/>
    <lineage>
        <taxon>Bacteria</taxon>
        <taxon>Pseudomonadati</taxon>
        <taxon>Pseudomonadota</taxon>
        <taxon>Alphaproteobacteria</taxon>
        <taxon>Acetobacterales</taxon>
        <taxon>Acidocellaceae</taxon>
        <taxon>Acidiphilium</taxon>
    </lineage>
</organism>
<comment type="similarity">
    <text evidence="1">Belongs to the UPF0213 family.</text>
</comment>
<dbReference type="PANTHER" id="PTHR34477">
    <property type="entry name" value="UPF0213 PROTEIN YHBQ"/>
    <property type="match status" value="1"/>
</dbReference>
<proteinExistence type="inferred from homology"/>
<dbReference type="InterPro" id="IPR035901">
    <property type="entry name" value="GIY-YIG_endonuc_sf"/>
</dbReference>